<feature type="coiled-coil region" evidence="1">
    <location>
        <begin position="245"/>
        <end position="316"/>
    </location>
</feature>
<comment type="caution">
    <text evidence="3">The sequence shown here is derived from an EMBL/GenBank/DDBJ whole genome shotgun (WGS) entry which is preliminary data.</text>
</comment>
<name>A0AAW0E342_9AGAR</name>
<protein>
    <recommendedName>
        <fullName evidence="5">SAP domain-containing protein</fullName>
    </recommendedName>
</protein>
<feature type="region of interest" description="Disordered" evidence="2">
    <location>
        <begin position="201"/>
        <end position="226"/>
    </location>
</feature>
<sequence>MAPLRRTELEQLRRSELQALCKDYGVKANLKSEALIDLLLETSQPPRVKAAPAPQRRSVSTRLSSRSTAPRVSSMIIHDTDEETEEQPEVDSLHGEPDGTDSQTHQESVEPPPPPLPRTRKAKDTQLRLGVGRPKAAGGSGPRAVTRSGSVSKSRRGKGSRGAVPVEATIPEEGEDQEQLIIDHAAHTHPTSHLVPDENQEIETNRNESQPGALASTEGNEATQTTGKDIEKRINDALQPLHQQLQTIKLELDQYKALNNELIQLRSQVAEMDTWKQKVDSLTTECRELKETVNSVNSLKAEISELRNALNRQSNSTPSSDIEMASGFITPTNTQPGRHPACDPSSSSKLPHPGIAAGVLGKRHRDSTTSNITDVVDAGEEGRYSEGELARKVLRPTKKRARITPMEGVSSETGHSDPSSAAVVGSNEEDDSDEDAPHRPGFTVYSGPEPQDVSYVDPPPPTTPLPRLYTATSQSAEAGPSRIPSTQNATENHQPFGLSFLPVPPTPHAASFAMQNFPYPEPPQSPTPGGSVPEMIRNNNTDTMDLFQSFGLPSPERQRTVSLASARTPRQENNFVNPAALTRHDDLQFPELSPIDDSDTEGSGLKKTMYGTEVERDTRFGDFGVDGVGSGFWTGSGGF</sequence>
<evidence type="ECO:0000313" key="4">
    <source>
        <dbReference type="Proteomes" id="UP001383192"/>
    </source>
</evidence>
<dbReference type="AlphaFoldDB" id="A0AAW0E342"/>
<dbReference type="EMBL" id="JAYKXP010000004">
    <property type="protein sequence ID" value="KAK7058846.1"/>
    <property type="molecule type" value="Genomic_DNA"/>
</dbReference>
<evidence type="ECO:0008006" key="5">
    <source>
        <dbReference type="Google" id="ProtNLM"/>
    </source>
</evidence>
<reference evidence="3 4" key="1">
    <citation type="submission" date="2024-01" db="EMBL/GenBank/DDBJ databases">
        <title>A draft genome for a cacao thread blight-causing isolate of Paramarasmius palmivorus.</title>
        <authorList>
            <person name="Baruah I.K."/>
            <person name="Bukari Y."/>
            <person name="Amoako-Attah I."/>
            <person name="Meinhardt L.W."/>
            <person name="Bailey B.A."/>
            <person name="Cohen S.P."/>
        </authorList>
    </citation>
    <scope>NUCLEOTIDE SEQUENCE [LARGE SCALE GENOMIC DNA]</scope>
    <source>
        <strain evidence="3 4">GH-12</strain>
    </source>
</reference>
<gene>
    <name evidence="3" type="ORF">VNI00_001470</name>
</gene>
<feature type="compositionally biased region" description="Low complexity" evidence="2">
    <location>
        <begin position="56"/>
        <end position="68"/>
    </location>
</feature>
<feature type="region of interest" description="Disordered" evidence="2">
    <location>
        <begin position="396"/>
        <end position="488"/>
    </location>
</feature>
<evidence type="ECO:0000256" key="1">
    <source>
        <dbReference type="SAM" id="Coils"/>
    </source>
</evidence>
<feature type="region of interest" description="Disordered" evidence="2">
    <location>
        <begin position="331"/>
        <end position="351"/>
    </location>
</feature>
<feature type="compositionally biased region" description="Polar residues" evidence="2">
    <location>
        <begin position="217"/>
        <end position="226"/>
    </location>
</feature>
<keyword evidence="4" id="KW-1185">Reference proteome</keyword>
<feature type="region of interest" description="Disordered" evidence="2">
    <location>
        <begin position="42"/>
        <end position="173"/>
    </location>
</feature>
<accession>A0AAW0E342</accession>
<dbReference type="Proteomes" id="UP001383192">
    <property type="component" value="Unassembled WGS sequence"/>
</dbReference>
<proteinExistence type="predicted"/>
<organism evidence="3 4">
    <name type="scientific">Paramarasmius palmivorus</name>
    <dbReference type="NCBI Taxonomy" id="297713"/>
    <lineage>
        <taxon>Eukaryota</taxon>
        <taxon>Fungi</taxon>
        <taxon>Dikarya</taxon>
        <taxon>Basidiomycota</taxon>
        <taxon>Agaricomycotina</taxon>
        <taxon>Agaricomycetes</taxon>
        <taxon>Agaricomycetidae</taxon>
        <taxon>Agaricales</taxon>
        <taxon>Marasmiineae</taxon>
        <taxon>Marasmiaceae</taxon>
        <taxon>Paramarasmius</taxon>
    </lineage>
</organism>
<feature type="compositionally biased region" description="Polar residues" evidence="2">
    <location>
        <begin position="410"/>
        <end position="419"/>
    </location>
</feature>
<evidence type="ECO:0000256" key="2">
    <source>
        <dbReference type="SAM" id="MobiDB-lite"/>
    </source>
</evidence>
<keyword evidence="1" id="KW-0175">Coiled coil</keyword>
<feature type="compositionally biased region" description="Acidic residues" evidence="2">
    <location>
        <begin position="80"/>
        <end position="89"/>
    </location>
</feature>
<evidence type="ECO:0000313" key="3">
    <source>
        <dbReference type="EMBL" id="KAK7058846.1"/>
    </source>
</evidence>